<gene>
    <name evidence="1" type="ORF">O6H91_09G006000</name>
</gene>
<name>A0ACC2CKZ1_DIPCM</name>
<proteinExistence type="predicted"/>
<accession>A0ACC2CKZ1</accession>
<comment type="caution">
    <text evidence="1">The sequence shown here is derived from an EMBL/GenBank/DDBJ whole genome shotgun (WGS) entry which is preliminary data.</text>
</comment>
<organism evidence="1 2">
    <name type="scientific">Diphasiastrum complanatum</name>
    <name type="common">Issler's clubmoss</name>
    <name type="synonym">Lycopodium complanatum</name>
    <dbReference type="NCBI Taxonomy" id="34168"/>
    <lineage>
        <taxon>Eukaryota</taxon>
        <taxon>Viridiplantae</taxon>
        <taxon>Streptophyta</taxon>
        <taxon>Embryophyta</taxon>
        <taxon>Tracheophyta</taxon>
        <taxon>Lycopodiopsida</taxon>
        <taxon>Lycopodiales</taxon>
        <taxon>Lycopodiaceae</taxon>
        <taxon>Lycopodioideae</taxon>
        <taxon>Diphasiastrum</taxon>
    </lineage>
</organism>
<dbReference type="Proteomes" id="UP001162992">
    <property type="component" value="Chromosome 9"/>
</dbReference>
<reference evidence="2" key="1">
    <citation type="journal article" date="2024" name="Proc. Natl. Acad. Sci. U.S.A.">
        <title>Extraordinary preservation of gene collinearity over three hundred million years revealed in homosporous lycophytes.</title>
        <authorList>
            <person name="Li C."/>
            <person name="Wickell D."/>
            <person name="Kuo L.Y."/>
            <person name="Chen X."/>
            <person name="Nie B."/>
            <person name="Liao X."/>
            <person name="Peng D."/>
            <person name="Ji J."/>
            <person name="Jenkins J."/>
            <person name="Williams M."/>
            <person name="Shu S."/>
            <person name="Plott C."/>
            <person name="Barry K."/>
            <person name="Rajasekar S."/>
            <person name="Grimwood J."/>
            <person name="Han X."/>
            <person name="Sun S."/>
            <person name="Hou Z."/>
            <person name="He W."/>
            <person name="Dai G."/>
            <person name="Sun C."/>
            <person name="Schmutz J."/>
            <person name="Leebens-Mack J.H."/>
            <person name="Li F.W."/>
            <person name="Wang L."/>
        </authorList>
    </citation>
    <scope>NUCLEOTIDE SEQUENCE [LARGE SCALE GENOMIC DNA]</scope>
    <source>
        <strain evidence="2">cv. PW_Plant_1</strain>
    </source>
</reference>
<evidence type="ECO:0000313" key="1">
    <source>
        <dbReference type="EMBL" id="KAJ7542666.1"/>
    </source>
</evidence>
<sequence>MSSSSETNRQKRSIPPGILLLRCLGGKHLGVNFHRAVVLVVTFIAYTCYHASRKPPSIVSGVLHPKSTSPTVGLEYTGLSDPFPWPLNLIYIKRVDGNVSHEGVAGLGSVAQKGWAPFNRKDGSVLLGEIDMTFLAFYSFGMFFSGQLGDRSNLRLFLTVGMIGSGAFVCLFGMAYWWNIHVLWYFLFVQMMAGVFQSTGWPCVVAIVGNWFSNNKRGLIMGIWNAHTSVGNIVGSLVAASALQAGWGWSFIYPGLLIISGGVLVFLFLVVEPADLDLVSPHEANANRAIDSSNAQDLSENRALLADYESGTASNVTEEATVIGIESIHSKLQDAPDAESNVLHSAEDKTLDSQSIEAPVGFLEAWMIPGVISFSFCLFFSKLVAYTFLDWLPYYIRNTKIAGQYLSNQTAGNLSTLFDLGGVVGGILAGFISDKSHAKAMTAASFTYLTIPVLLLYRLFGGVSLYLNVGLMMLSGLLINGPYALITTAVSADLGTHGSLKGNARALATVTAIIDGTGSFGAALGPLLTGYLSLYGWDSVFAMLMLSVFLAGLLLTKLIRAEFKEKVERSRNLKRQASGGEDVAGSLRQPLIVAG</sequence>
<dbReference type="EMBL" id="CM055100">
    <property type="protein sequence ID" value="KAJ7542666.1"/>
    <property type="molecule type" value="Genomic_DNA"/>
</dbReference>
<keyword evidence="2" id="KW-1185">Reference proteome</keyword>
<evidence type="ECO:0000313" key="2">
    <source>
        <dbReference type="Proteomes" id="UP001162992"/>
    </source>
</evidence>
<protein>
    <submittedName>
        <fullName evidence="1">Uncharacterized protein</fullName>
    </submittedName>
</protein>